<dbReference type="Proteomes" id="UP001159042">
    <property type="component" value="Unassembled WGS sequence"/>
</dbReference>
<feature type="compositionally biased region" description="Basic residues" evidence="1">
    <location>
        <begin position="1424"/>
        <end position="1433"/>
    </location>
</feature>
<feature type="region of interest" description="Disordered" evidence="1">
    <location>
        <begin position="532"/>
        <end position="554"/>
    </location>
</feature>
<feature type="region of interest" description="Disordered" evidence="1">
    <location>
        <begin position="780"/>
        <end position="814"/>
    </location>
</feature>
<feature type="region of interest" description="Disordered" evidence="1">
    <location>
        <begin position="1261"/>
        <end position="1288"/>
    </location>
</feature>
<feature type="compositionally biased region" description="Polar residues" evidence="1">
    <location>
        <begin position="1230"/>
        <end position="1242"/>
    </location>
</feature>
<proteinExistence type="predicted"/>
<feature type="compositionally biased region" description="Polar residues" evidence="1">
    <location>
        <begin position="1404"/>
        <end position="1416"/>
    </location>
</feature>
<feature type="region of interest" description="Disordered" evidence="1">
    <location>
        <begin position="1446"/>
        <end position="1468"/>
    </location>
</feature>
<protein>
    <submittedName>
        <fullName evidence="2">Uncharacterized protein</fullName>
    </submittedName>
</protein>
<feature type="region of interest" description="Disordered" evidence="1">
    <location>
        <begin position="1083"/>
        <end position="1109"/>
    </location>
</feature>
<evidence type="ECO:0000313" key="2">
    <source>
        <dbReference type="EMBL" id="KAJ8921374.1"/>
    </source>
</evidence>
<accession>A0AAV8W4V6</accession>
<dbReference type="EMBL" id="JANEYG010000010">
    <property type="protein sequence ID" value="KAJ8921374.1"/>
    <property type="molecule type" value="Genomic_DNA"/>
</dbReference>
<sequence>MQTTEHNAVTSTSILKEHSYSIVSYEIGHCFNELQKQWHELYSCNIPGEHLSNYAYYLLSNSLLLPYAVREEFLSAHHVLKRYCTTKNKSLAKETYTKILKLYLRVTHNETLFGHNYLKELQSLWSCFFPKPLGPMRGEQIVIAARYIISANLLPNEEIEKIRSEYVCLAGNESENERGTSEVTTAQNKQVELVINTETAVAGTKVVDNKSPIKIALDTDTVEGETSSVPVVDSSSHQSNVTTFVQTQTNAENLAKNGMKTEADENELPSLVIAMDHHPSHSSTAETCAINGTISENVNNNKSVVQSRKGNVGAVKKKSRFRLTRKKGWTKTRKQMPLIQKVSGEVNDKSSEIRNAVANEITTMLIEKTGHGSKLEQELWDDSVFHTTFIRPRKSTTCKPIGKEVTELPCKDVRLGHPNPKEQIREECSVAPVPDIITENLPVDGVEEEVLLNVNTRHFSVNNVPDLENEDGTHNQIVAVLDYYPLESEPAILESCGINTRELSQEVTSNVNQCTIGNDKVVAATDKQISISQSAKAPTAQEKPLPGFSQSESDKCATLTRTTTELAEVGSSSCQSNVNEQDAILTEQSAELRVSRVQKYKFKKIHQSSTTGRAKRITYYDERNRKYIEKNSDFGDLSEEEYDLSKPPTTCPTIKESIKNVELVTIYVDSILNGGASTHEICSQILEHRYLEIFGHKKSGQYLINRVNYVLKHKRLPLKTLTAIWDTTRVRNKIRNVVLKLENISIPTGVKIELINRVIVEAPGCTILHHKIKKHNELKQRLGGDHRSPSKASTVSVNDSGYTNTNPRETSDGVIAVPPDAENDFVDIVLSVKHPSLSQTNIYKVITEVWERNKKQAIAVPQSQINVSKTEPKVEDASSSRNNTEIREEHKNVDVSVPPLFYSPCNTHNVTRGITESVPNTIISNASTREFLFETPSKEIVKDANIIEPVKYTSRIPVEAITIHDEIRNKSPTNKSKDVNKSIVELITNVPEDEVVNNSETENSSRLELSIANSPDKPNLKINEIVSGDNSRFSTTNPKDVDKPVIFPKEIPGLRKDVVDVVNKSEMEESACLQLSSACSPNKPKPKINETVVGNESQSSTNQTKDADKPLVLPRKVRELRKSVVDDFEVINKSEIGKSSQLQLGSASSPNLIINNALDRNRSQCSTNNRKDVGKPITLPRKVRELRRSVVDEVEVVNKSEIGKSSQLQLSSASSSNMPNPKINKVVGGNESQSSANNSSGVLPSKVRKLRKNVVDGVGKINKSEMGNSCKLQQDSASSPNIPNSKTSEAAGINKAQYSTNNLKDVDQPIILPRTEVRKNVVDEVKVVNKCEMGKSSELQPDNTNSLSKAIPKISESVGRNKSQSSIDNPKDLKESMILPIKIRRIRKNLFEVEVVNKSEIEKSSQLQLDSVTSPDKPNLEVPKKKKLRRRSKSVALTKASLLKDNEVDEASNSPVKATTTNKELEIGNDCPSLVPINDISNSSLAAKKSLQKASIKKLSKPVPVVQSLVNNVCKRKRKSAEAHENKIDVTDRLQTPAVAKKLSKPVPVVQTSVNNVCKRKRKSAEAHENKIDVTDRLQTPAVAKPLLWILEPPPLIPISNKWKPEVSRFEPKWKTVTSTVTNVNSDDIAKEITGITVSPCTMGPLKNVQASDDVVDCGEKFITALSNSVASKANESDLEIVDINNTRKDEIEPIKTNDKAASGIVIKKNERKKGVVFVQVPEKLVSGFPPKLVWGMDVKVQIH</sequence>
<feature type="compositionally biased region" description="Polar residues" evidence="1">
    <location>
        <begin position="1451"/>
        <end position="1462"/>
    </location>
</feature>
<feature type="compositionally biased region" description="Polar residues" evidence="1">
    <location>
        <begin position="1092"/>
        <end position="1104"/>
    </location>
</feature>
<feature type="compositionally biased region" description="Polar residues" evidence="1">
    <location>
        <begin position="790"/>
        <end position="808"/>
    </location>
</feature>
<reference evidence="2 3" key="1">
    <citation type="journal article" date="2023" name="Insect Mol. Biol.">
        <title>Genome sequencing provides insights into the evolution of gene families encoding plant cell wall-degrading enzymes in longhorned beetles.</title>
        <authorList>
            <person name="Shin N.R."/>
            <person name="Okamura Y."/>
            <person name="Kirsch R."/>
            <person name="Pauchet Y."/>
        </authorList>
    </citation>
    <scope>NUCLEOTIDE SEQUENCE [LARGE SCALE GENOMIC DNA]</scope>
    <source>
        <strain evidence="2">EAD_L_NR</strain>
    </source>
</reference>
<name>A0AAV8W4V6_9CUCU</name>
<feature type="region of interest" description="Disordered" evidence="1">
    <location>
        <begin position="1204"/>
        <end position="1245"/>
    </location>
</feature>
<feature type="compositionally biased region" description="Polar residues" evidence="1">
    <location>
        <begin position="1265"/>
        <end position="1288"/>
    </location>
</feature>
<feature type="compositionally biased region" description="Low complexity" evidence="1">
    <location>
        <begin position="1205"/>
        <end position="1216"/>
    </location>
</feature>
<keyword evidence="3" id="KW-1185">Reference proteome</keyword>
<evidence type="ECO:0000313" key="3">
    <source>
        <dbReference type="Proteomes" id="UP001159042"/>
    </source>
</evidence>
<evidence type="ECO:0000256" key="1">
    <source>
        <dbReference type="SAM" id="MobiDB-lite"/>
    </source>
</evidence>
<comment type="caution">
    <text evidence="2">The sequence shown here is derived from an EMBL/GenBank/DDBJ whole genome shotgun (WGS) entry which is preliminary data.</text>
</comment>
<organism evidence="2 3">
    <name type="scientific">Exocentrus adspersus</name>
    <dbReference type="NCBI Taxonomy" id="1586481"/>
    <lineage>
        <taxon>Eukaryota</taxon>
        <taxon>Metazoa</taxon>
        <taxon>Ecdysozoa</taxon>
        <taxon>Arthropoda</taxon>
        <taxon>Hexapoda</taxon>
        <taxon>Insecta</taxon>
        <taxon>Pterygota</taxon>
        <taxon>Neoptera</taxon>
        <taxon>Endopterygota</taxon>
        <taxon>Coleoptera</taxon>
        <taxon>Polyphaga</taxon>
        <taxon>Cucujiformia</taxon>
        <taxon>Chrysomeloidea</taxon>
        <taxon>Cerambycidae</taxon>
        <taxon>Lamiinae</taxon>
        <taxon>Acanthocinini</taxon>
        <taxon>Exocentrus</taxon>
    </lineage>
</organism>
<feature type="region of interest" description="Disordered" evidence="1">
    <location>
        <begin position="1404"/>
        <end position="1434"/>
    </location>
</feature>
<gene>
    <name evidence="2" type="ORF">NQ315_002990</name>
</gene>